<organism evidence="2 3">
    <name type="scientific">Aquilegia coerulea</name>
    <name type="common">Rocky mountain columbine</name>
    <dbReference type="NCBI Taxonomy" id="218851"/>
    <lineage>
        <taxon>Eukaryota</taxon>
        <taxon>Viridiplantae</taxon>
        <taxon>Streptophyta</taxon>
        <taxon>Embryophyta</taxon>
        <taxon>Tracheophyta</taxon>
        <taxon>Spermatophyta</taxon>
        <taxon>Magnoliopsida</taxon>
        <taxon>Ranunculales</taxon>
        <taxon>Ranunculaceae</taxon>
        <taxon>Thalictroideae</taxon>
        <taxon>Aquilegia</taxon>
    </lineage>
</organism>
<evidence type="ECO:0000313" key="2">
    <source>
        <dbReference type="EMBL" id="PIA32592.1"/>
    </source>
</evidence>
<evidence type="ECO:0000256" key="1">
    <source>
        <dbReference type="SAM" id="Phobius"/>
    </source>
</evidence>
<dbReference type="EMBL" id="KZ305061">
    <property type="protein sequence ID" value="PIA32592.1"/>
    <property type="molecule type" value="Genomic_DNA"/>
</dbReference>
<proteinExistence type="predicted"/>
<dbReference type="FunCoup" id="A0A2G5CMQ3">
    <property type="interactions" value="2430"/>
</dbReference>
<dbReference type="AlphaFoldDB" id="A0A2G5CMQ3"/>
<protein>
    <submittedName>
        <fullName evidence="2">Uncharacterized protein</fullName>
    </submittedName>
</protein>
<dbReference type="Proteomes" id="UP000230069">
    <property type="component" value="Unassembled WGS sequence"/>
</dbReference>
<gene>
    <name evidence="2" type="ORF">AQUCO_04400054v1</name>
</gene>
<accession>A0A2G5CMQ3</accession>
<dbReference type="InParanoid" id="A0A2G5CMQ3"/>
<keyword evidence="1" id="KW-1133">Transmembrane helix</keyword>
<evidence type="ECO:0000313" key="3">
    <source>
        <dbReference type="Proteomes" id="UP000230069"/>
    </source>
</evidence>
<dbReference type="GO" id="GO:0009507">
    <property type="term" value="C:chloroplast"/>
    <property type="evidence" value="ECO:0007669"/>
    <property type="project" value="TreeGrafter"/>
</dbReference>
<keyword evidence="1" id="KW-0812">Transmembrane</keyword>
<reference evidence="2 3" key="1">
    <citation type="submission" date="2017-09" db="EMBL/GenBank/DDBJ databases">
        <title>WGS assembly of Aquilegia coerulea Goldsmith.</title>
        <authorList>
            <person name="Hodges S."/>
            <person name="Kramer E."/>
            <person name="Nordborg M."/>
            <person name="Tomkins J."/>
            <person name="Borevitz J."/>
            <person name="Derieg N."/>
            <person name="Yan J."/>
            <person name="Mihaltcheva S."/>
            <person name="Hayes R.D."/>
            <person name="Rokhsar D."/>
        </authorList>
    </citation>
    <scope>NUCLEOTIDE SEQUENCE [LARGE SCALE GENOMIC DNA]</scope>
    <source>
        <strain evidence="3">cv. Goldsmith</strain>
    </source>
</reference>
<name>A0A2G5CMQ3_AQUCA</name>
<keyword evidence="3" id="KW-1185">Reference proteome</keyword>
<sequence>MATSLPWHPLIPYTKSYQYKQQRRITFSTRHVLTTQAFRRSDFDGFAKKVTSGEAWKDAWRSANDGFEQLVYDAKKAAERIDRQYSVSRRVSSLAESASIKARELDREFKIGQKWRSFSLDFSQNLPRYRKQLSDGLSTPLGRSFSTIFFLWFAISGWLFRTLVIATWVLPFAAPLLLRAVANNYVIQGACPACKKQFVGNRTQMIQCTSCGNTVWQPKGRGGRGTPPSTSEADIIDVEFEEK</sequence>
<dbReference type="OrthoDB" id="2018506at2759"/>
<feature type="transmembrane region" description="Helical" evidence="1">
    <location>
        <begin position="149"/>
        <end position="170"/>
    </location>
</feature>
<dbReference type="STRING" id="218851.A0A2G5CMQ3"/>
<dbReference type="PANTHER" id="PTHR36356:SF1">
    <property type="entry name" value="EXPRESSED PROTEIN"/>
    <property type="match status" value="1"/>
</dbReference>
<keyword evidence="1" id="KW-0472">Membrane</keyword>
<dbReference type="PANTHER" id="PTHR36356">
    <property type="entry name" value="EXPRESSED PROTEIN"/>
    <property type="match status" value="1"/>
</dbReference>